<evidence type="ECO:0000259" key="5">
    <source>
        <dbReference type="PROSITE" id="PS50893"/>
    </source>
</evidence>
<dbReference type="InterPro" id="IPR027417">
    <property type="entry name" value="P-loop_NTPase"/>
</dbReference>
<dbReference type="InterPro" id="IPR003593">
    <property type="entry name" value="AAA+_ATPase"/>
</dbReference>
<dbReference type="PROSITE" id="PS00211">
    <property type="entry name" value="ABC_TRANSPORTER_1"/>
    <property type="match status" value="1"/>
</dbReference>
<protein>
    <recommendedName>
        <fullName evidence="5">ABC transporter domain-containing protein</fullName>
    </recommendedName>
</protein>
<evidence type="ECO:0000256" key="2">
    <source>
        <dbReference type="ARBA" id="ARBA00022741"/>
    </source>
</evidence>
<comment type="caution">
    <text evidence="6">The sequence shown here is derived from an EMBL/GenBank/DDBJ whole genome shotgun (WGS) entry which is preliminary data.</text>
</comment>
<feature type="domain" description="ABC transporter" evidence="5">
    <location>
        <begin position="4"/>
        <end position="251"/>
    </location>
</feature>
<evidence type="ECO:0000256" key="4">
    <source>
        <dbReference type="SAM" id="MobiDB-lite"/>
    </source>
</evidence>
<keyword evidence="3" id="KW-0067">ATP-binding</keyword>
<dbReference type="STRING" id="1080227.A8L45_08915"/>
<feature type="compositionally biased region" description="Basic and acidic residues" evidence="4">
    <location>
        <begin position="265"/>
        <end position="281"/>
    </location>
</feature>
<dbReference type="PANTHER" id="PTHR19211:SF6">
    <property type="entry name" value="BLL7188 PROTEIN"/>
    <property type="match status" value="1"/>
</dbReference>
<dbReference type="OrthoDB" id="9808609at2"/>
<dbReference type="RefSeq" id="WP_068901390.1">
    <property type="nucleotide sequence ID" value="NZ_JBHUIF010000015.1"/>
</dbReference>
<keyword evidence="2" id="KW-0547">Nucleotide-binding</keyword>
<dbReference type="GO" id="GO:0005524">
    <property type="term" value="F:ATP binding"/>
    <property type="evidence" value="ECO:0007669"/>
    <property type="project" value="UniProtKB-KW"/>
</dbReference>
<reference evidence="6 7" key="1">
    <citation type="submission" date="2016-05" db="EMBL/GenBank/DDBJ databases">
        <title>Genomic Taxonomy of the Vibrionaceae.</title>
        <authorList>
            <person name="Gomez-Gil B."/>
            <person name="Enciso-Ibarra J."/>
        </authorList>
    </citation>
    <scope>NUCLEOTIDE SEQUENCE [LARGE SCALE GENOMIC DNA]</scope>
    <source>
        <strain evidence="6 7">CAIM 1920</strain>
    </source>
</reference>
<keyword evidence="1" id="KW-0677">Repeat</keyword>
<dbReference type="Proteomes" id="UP000094936">
    <property type="component" value="Unassembled WGS sequence"/>
</dbReference>
<dbReference type="SUPFAM" id="SSF52540">
    <property type="entry name" value="P-loop containing nucleoside triphosphate hydrolases"/>
    <property type="match status" value="2"/>
</dbReference>
<dbReference type="InterPro" id="IPR003439">
    <property type="entry name" value="ABC_transporter-like_ATP-bd"/>
</dbReference>
<evidence type="ECO:0000256" key="3">
    <source>
        <dbReference type="ARBA" id="ARBA00022840"/>
    </source>
</evidence>
<organism evidence="6 7">
    <name type="scientific">Veronia pacifica</name>
    <dbReference type="NCBI Taxonomy" id="1080227"/>
    <lineage>
        <taxon>Bacteria</taxon>
        <taxon>Pseudomonadati</taxon>
        <taxon>Pseudomonadota</taxon>
        <taxon>Gammaproteobacteria</taxon>
        <taxon>Vibrionales</taxon>
        <taxon>Vibrionaceae</taxon>
        <taxon>Veronia</taxon>
    </lineage>
</organism>
<keyword evidence="7" id="KW-1185">Reference proteome</keyword>
<dbReference type="AlphaFoldDB" id="A0A1C3EKI2"/>
<accession>A0A1C3EKI2</accession>
<dbReference type="EMBL" id="LYBM01000013">
    <property type="protein sequence ID" value="ODA33746.1"/>
    <property type="molecule type" value="Genomic_DNA"/>
</dbReference>
<sequence>MPLVIFQNVTFQFENGESLFPPLNFSLNAKLTGLVGRNGCGKSVVAKLLIGEKQPISGTVIRPQQCGYSAQFHDYEQSVSVTDGGDSKKYAELTLANFLGVNQKLDALRRIEQGSCDISDFEMIADDWSVREHIDDLLTELRLESCAMTTPMSSLSGGQRTILGLWKQFESSKSLLVLDEPSNHLDIDAKHWLINKIKNYEGKILLISHDRLLLEHCDEILHLDDMGIRKYSGSYSDYIAMRKIEQDAFEKRCLDADKACKRAERQLQDNKEKAQKREKAGNKRVKSSSHGKMLMGYMKNSAEARRGNQQNKDNQRLLKLKEKKKKLDCLKAEICQQHLAFGNYWHHKDHVVILNDVRLPYGTSNKVTMSLRGGQKLLLSGANGSGKSTLLKVLRGEYSALSGEVACSLSTLYLDQNISVLDADKGMLDNLCMLCPGVSVSDARHFLAQAGFRGDSVFKEVSSLSGGERMKLTLAAMSNSKEPTILLLDEPDNHLDIDSKIMLSRAIRDYEGSVLLVSHDPDFISDCGICHTYNLISDNVTNTIRKEADLCNT</sequence>
<dbReference type="SMART" id="SM00382">
    <property type="entry name" value="AAA"/>
    <property type="match status" value="2"/>
</dbReference>
<feature type="region of interest" description="Disordered" evidence="4">
    <location>
        <begin position="265"/>
        <end position="290"/>
    </location>
</feature>
<dbReference type="Gene3D" id="3.40.50.300">
    <property type="entry name" value="P-loop containing nucleotide triphosphate hydrolases"/>
    <property type="match status" value="2"/>
</dbReference>
<dbReference type="InterPro" id="IPR017871">
    <property type="entry name" value="ABC_transporter-like_CS"/>
</dbReference>
<evidence type="ECO:0000256" key="1">
    <source>
        <dbReference type="ARBA" id="ARBA00022737"/>
    </source>
</evidence>
<dbReference type="InterPro" id="IPR050611">
    <property type="entry name" value="ABCF"/>
</dbReference>
<dbReference type="Pfam" id="PF00005">
    <property type="entry name" value="ABC_tran"/>
    <property type="match status" value="2"/>
</dbReference>
<gene>
    <name evidence="6" type="ORF">A8L45_08915</name>
</gene>
<name>A0A1C3EKI2_9GAMM</name>
<dbReference type="GO" id="GO:0016887">
    <property type="term" value="F:ATP hydrolysis activity"/>
    <property type="evidence" value="ECO:0007669"/>
    <property type="project" value="InterPro"/>
</dbReference>
<evidence type="ECO:0000313" key="6">
    <source>
        <dbReference type="EMBL" id="ODA33746.1"/>
    </source>
</evidence>
<proteinExistence type="predicted"/>
<dbReference type="PROSITE" id="PS50893">
    <property type="entry name" value="ABC_TRANSPORTER_2"/>
    <property type="match status" value="1"/>
</dbReference>
<dbReference type="PANTHER" id="PTHR19211">
    <property type="entry name" value="ATP-BINDING TRANSPORT PROTEIN-RELATED"/>
    <property type="match status" value="1"/>
</dbReference>
<evidence type="ECO:0000313" key="7">
    <source>
        <dbReference type="Proteomes" id="UP000094936"/>
    </source>
</evidence>